<comment type="caution">
    <text evidence="1">The sequence shown here is derived from an EMBL/GenBank/DDBJ whole genome shotgun (WGS) entry which is preliminary data.</text>
</comment>
<reference evidence="1" key="1">
    <citation type="submission" date="2022-07" db="EMBL/GenBank/DDBJ databases">
        <authorList>
            <person name="Li W.-J."/>
            <person name="Deng Q.-Q."/>
        </authorList>
    </citation>
    <scope>NUCLEOTIDE SEQUENCE</scope>
    <source>
        <strain evidence="1">SYSU M60031</strain>
    </source>
</reference>
<sequence length="162" mass="18711">MKRFLRKLKEQAAALHQGQLLAKARSRLGKAGISIPITADMLLWAFRRQRESGIHHVDIAIGEETVTVSGLTTKLGLQVYFEVEIRPVRAEQRLLYFQIQQMKPLNYSWLKKKLFTKQPEVSYEDGLVIVDLNAWEQVERVPIGTIQEFRIQNGKLWVKIGL</sequence>
<proteinExistence type="predicted"/>
<gene>
    <name evidence="1" type="ORF">NK662_19700</name>
</gene>
<keyword evidence="2" id="KW-1185">Reference proteome</keyword>
<name>A0AA41X8B7_9BACI</name>
<organism evidence="1 2">
    <name type="scientific">Ectobacillus ponti</name>
    <dbReference type="NCBI Taxonomy" id="2961894"/>
    <lineage>
        <taxon>Bacteria</taxon>
        <taxon>Bacillati</taxon>
        <taxon>Bacillota</taxon>
        <taxon>Bacilli</taxon>
        <taxon>Bacillales</taxon>
        <taxon>Bacillaceae</taxon>
        <taxon>Ectobacillus</taxon>
    </lineage>
</organism>
<protein>
    <submittedName>
        <fullName evidence="1">Uncharacterized protein</fullName>
    </submittedName>
</protein>
<dbReference type="AlphaFoldDB" id="A0AA41X8B7"/>
<dbReference type="RefSeq" id="WP_254760671.1">
    <property type="nucleotide sequence ID" value="NZ_JANCLT010000014.1"/>
</dbReference>
<dbReference type="Proteomes" id="UP001156102">
    <property type="component" value="Unassembled WGS sequence"/>
</dbReference>
<evidence type="ECO:0000313" key="2">
    <source>
        <dbReference type="Proteomes" id="UP001156102"/>
    </source>
</evidence>
<accession>A0AA41X8B7</accession>
<evidence type="ECO:0000313" key="1">
    <source>
        <dbReference type="EMBL" id="MCP8970746.1"/>
    </source>
</evidence>
<dbReference type="EMBL" id="JANCLT010000014">
    <property type="protein sequence ID" value="MCP8970746.1"/>
    <property type="molecule type" value="Genomic_DNA"/>
</dbReference>